<evidence type="ECO:0000256" key="8">
    <source>
        <dbReference type="ARBA" id="ARBA00022741"/>
    </source>
</evidence>
<comment type="subcellular location">
    <subcellularLocation>
        <location evidence="2">Cytoplasm</location>
        <location evidence="2">Cytoskeleton</location>
    </subcellularLocation>
    <subcellularLocation>
        <location evidence="1">Nucleus</location>
    </subcellularLocation>
</comment>
<feature type="compositionally biased region" description="Basic and acidic residues" evidence="15">
    <location>
        <begin position="613"/>
        <end position="622"/>
    </location>
</feature>
<proteinExistence type="inferred from homology"/>
<dbReference type="GO" id="GO:0005856">
    <property type="term" value="C:cytoskeleton"/>
    <property type="evidence" value="ECO:0007669"/>
    <property type="project" value="UniProtKB-SubCell"/>
</dbReference>
<keyword evidence="5" id="KW-0597">Phosphoprotein</keyword>
<feature type="region of interest" description="Disordered" evidence="15">
    <location>
        <begin position="465"/>
        <end position="507"/>
    </location>
</feature>
<dbReference type="InterPro" id="IPR031273">
    <property type="entry name" value="PARP4"/>
</dbReference>
<evidence type="ECO:0000256" key="3">
    <source>
        <dbReference type="ARBA" id="ARBA00006752"/>
    </source>
</evidence>
<dbReference type="GO" id="GO:0005524">
    <property type="term" value="F:ATP binding"/>
    <property type="evidence" value="ECO:0007669"/>
    <property type="project" value="UniProtKB-KW"/>
</dbReference>
<keyword evidence="10" id="KW-0067">ATP-binding</keyword>
<evidence type="ECO:0000256" key="15">
    <source>
        <dbReference type="SAM" id="MobiDB-lite"/>
    </source>
</evidence>
<dbReference type="GO" id="GO:0005634">
    <property type="term" value="C:nucleus"/>
    <property type="evidence" value="ECO:0007669"/>
    <property type="project" value="UniProtKB-SubCell"/>
</dbReference>
<evidence type="ECO:0000256" key="7">
    <source>
        <dbReference type="ARBA" id="ARBA00022737"/>
    </source>
</evidence>
<dbReference type="Proteomes" id="UP001165289">
    <property type="component" value="Unassembled WGS sequence"/>
</dbReference>
<dbReference type="GO" id="GO:0003677">
    <property type="term" value="F:DNA binding"/>
    <property type="evidence" value="ECO:0007669"/>
    <property type="project" value="UniProtKB-KW"/>
</dbReference>
<evidence type="ECO:0000256" key="9">
    <source>
        <dbReference type="ARBA" id="ARBA00022833"/>
    </source>
</evidence>
<name>A0AAV7KDX4_9METZ</name>
<dbReference type="GO" id="GO:0003779">
    <property type="term" value="F:actin binding"/>
    <property type="evidence" value="ECO:0007669"/>
    <property type="project" value="InterPro"/>
</dbReference>
<dbReference type="InterPro" id="IPR043129">
    <property type="entry name" value="ATPase_NBD"/>
</dbReference>
<dbReference type="FunFam" id="3.30.420.40:FF:000148">
    <property type="entry name" value="Actin, alpha skeletal muscle"/>
    <property type="match status" value="1"/>
</dbReference>
<feature type="domain" description="WH2" evidence="16">
    <location>
        <begin position="399"/>
        <end position="416"/>
    </location>
</feature>
<dbReference type="GO" id="GO:0046872">
    <property type="term" value="F:metal ion binding"/>
    <property type="evidence" value="ECO:0007669"/>
    <property type="project" value="UniProtKB-KW"/>
</dbReference>
<evidence type="ECO:0000256" key="5">
    <source>
        <dbReference type="ARBA" id="ARBA00022553"/>
    </source>
</evidence>
<evidence type="ECO:0000313" key="17">
    <source>
        <dbReference type="EMBL" id="KAI6659078.1"/>
    </source>
</evidence>
<evidence type="ECO:0000256" key="12">
    <source>
        <dbReference type="ARBA" id="ARBA00023163"/>
    </source>
</evidence>
<dbReference type="PROSITE" id="PS00115">
    <property type="entry name" value="RNA_POL_II_REPEAT"/>
    <property type="match status" value="9"/>
</dbReference>
<dbReference type="PANTHER" id="PTHR46530:SF1">
    <property type="entry name" value="PROTEIN MONO-ADP-RIBOSYLTRANSFERASE PARP4"/>
    <property type="match status" value="1"/>
</dbReference>
<dbReference type="Gene3D" id="2.30.36.70">
    <property type="entry name" value="Actin, Chain A, domain 2"/>
    <property type="match status" value="2"/>
</dbReference>
<evidence type="ECO:0000256" key="2">
    <source>
        <dbReference type="ARBA" id="ARBA00004245"/>
    </source>
</evidence>
<dbReference type="GO" id="GO:0006366">
    <property type="term" value="P:transcription by RNA polymerase II"/>
    <property type="evidence" value="ECO:0007669"/>
    <property type="project" value="InterPro"/>
</dbReference>
<feature type="region of interest" description="Disordered" evidence="15">
    <location>
        <begin position="295"/>
        <end position="325"/>
    </location>
</feature>
<evidence type="ECO:0000256" key="6">
    <source>
        <dbReference type="ARBA" id="ARBA00022723"/>
    </source>
</evidence>
<dbReference type="FunFam" id="2.30.36.70:FF:000001">
    <property type="entry name" value="Actin, alpha skeletal muscle"/>
    <property type="match status" value="1"/>
</dbReference>
<dbReference type="PRINTS" id="PR01217">
    <property type="entry name" value="PRICHEXTENSN"/>
</dbReference>
<keyword evidence="4" id="KW-0963">Cytoplasm</keyword>
<dbReference type="PROSITE" id="PS51082">
    <property type="entry name" value="WH2"/>
    <property type="match status" value="1"/>
</dbReference>
<evidence type="ECO:0000256" key="10">
    <source>
        <dbReference type="ARBA" id="ARBA00022840"/>
    </source>
</evidence>
<evidence type="ECO:0000256" key="14">
    <source>
        <dbReference type="ARBA" id="ARBA00023242"/>
    </source>
</evidence>
<keyword evidence="13" id="KW-0206">Cytoskeleton</keyword>
<organism evidence="17 18">
    <name type="scientific">Oopsacas minuta</name>
    <dbReference type="NCBI Taxonomy" id="111878"/>
    <lineage>
        <taxon>Eukaryota</taxon>
        <taxon>Metazoa</taxon>
        <taxon>Porifera</taxon>
        <taxon>Hexactinellida</taxon>
        <taxon>Hexasterophora</taxon>
        <taxon>Lyssacinosida</taxon>
        <taxon>Leucopsacidae</taxon>
        <taxon>Oopsacas</taxon>
    </lineage>
</organism>
<dbReference type="Pfam" id="PF05001">
    <property type="entry name" value="RNA_pol_Rpb1_R"/>
    <property type="match status" value="9"/>
</dbReference>
<evidence type="ECO:0000256" key="4">
    <source>
        <dbReference type="ARBA" id="ARBA00022490"/>
    </source>
</evidence>
<comment type="caution">
    <text evidence="17">The sequence shown here is derived from an EMBL/GenBank/DDBJ whole genome shotgun (WGS) entry which is preliminary data.</text>
</comment>
<feature type="compositionally biased region" description="Basic and acidic residues" evidence="15">
    <location>
        <begin position="589"/>
        <end position="604"/>
    </location>
</feature>
<dbReference type="FunFam" id="3.30.420.40:FF:000050">
    <property type="entry name" value="Actin, alpha skeletal muscle"/>
    <property type="match status" value="1"/>
</dbReference>
<feature type="region of interest" description="Disordered" evidence="15">
    <location>
        <begin position="1683"/>
        <end position="1915"/>
    </location>
</feature>
<keyword evidence="14" id="KW-0539">Nucleus</keyword>
<comment type="similarity">
    <text evidence="3">Belongs to the actin family.</text>
</comment>
<feature type="compositionally biased region" description="Polar residues" evidence="15">
    <location>
        <begin position="361"/>
        <end position="372"/>
    </location>
</feature>
<keyword evidence="12" id="KW-0804">Transcription</keyword>
<keyword evidence="9" id="KW-0862">Zinc</keyword>
<keyword evidence="11" id="KW-0238">DNA-binding</keyword>
<dbReference type="InterPro" id="IPR000684">
    <property type="entry name" value="RNA_pol_II_repeat_euk"/>
</dbReference>
<keyword evidence="7" id="KW-0677">Repeat</keyword>
<reference evidence="17 18" key="1">
    <citation type="journal article" date="2023" name="BMC Biol.">
        <title>The compact genome of the sponge Oopsacas minuta (Hexactinellida) is lacking key metazoan core genes.</title>
        <authorList>
            <person name="Santini S."/>
            <person name="Schenkelaars Q."/>
            <person name="Jourda C."/>
            <person name="Duchesne M."/>
            <person name="Belahbib H."/>
            <person name="Rocher C."/>
            <person name="Selva M."/>
            <person name="Riesgo A."/>
            <person name="Vervoort M."/>
            <person name="Leys S.P."/>
            <person name="Kodjabachian L."/>
            <person name="Le Bivic A."/>
            <person name="Borchiellini C."/>
            <person name="Claverie J.M."/>
            <person name="Renard E."/>
        </authorList>
    </citation>
    <scope>NUCLEOTIDE SEQUENCE [LARGE SCALE GENOMIC DNA]</scope>
    <source>
        <strain evidence="17">SPO-2</strain>
    </source>
</reference>
<keyword evidence="18" id="KW-1185">Reference proteome</keyword>
<evidence type="ECO:0000259" key="16">
    <source>
        <dbReference type="PROSITE" id="PS51082"/>
    </source>
</evidence>
<evidence type="ECO:0000256" key="11">
    <source>
        <dbReference type="ARBA" id="ARBA00023125"/>
    </source>
</evidence>
<keyword evidence="8" id="KW-0547">Nucleotide-binding</keyword>
<feature type="compositionally biased region" description="Low complexity" evidence="15">
    <location>
        <begin position="578"/>
        <end position="588"/>
    </location>
</feature>
<accession>A0AAV7KDX4</accession>
<evidence type="ECO:0000256" key="13">
    <source>
        <dbReference type="ARBA" id="ARBA00023212"/>
    </source>
</evidence>
<dbReference type="GO" id="GO:0003950">
    <property type="term" value="F:NAD+ poly-ADP-ribosyltransferase activity"/>
    <property type="evidence" value="ECO:0007669"/>
    <property type="project" value="InterPro"/>
</dbReference>
<keyword evidence="6" id="KW-0479">Metal-binding</keyword>
<dbReference type="PANTHER" id="PTHR46530">
    <property type="entry name" value="PROTEIN MONO-ADP-RIBOSYLTRANSFERASE PARP4"/>
    <property type="match status" value="1"/>
</dbReference>
<dbReference type="Pfam" id="PF00022">
    <property type="entry name" value="Actin"/>
    <property type="match status" value="2"/>
</dbReference>
<feature type="region of interest" description="Disordered" evidence="15">
    <location>
        <begin position="361"/>
        <end position="398"/>
    </location>
</feature>
<dbReference type="InterPro" id="IPR003124">
    <property type="entry name" value="WH2_dom"/>
</dbReference>
<evidence type="ECO:0000313" key="18">
    <source>
        <dbReference type="Proteomes" id="UP001165289"/>
    </source>
</evidence>
<dbReference type="InterPro" id="IPR004000">
    <property type="entry name" value="Actin"/>
</dbReference>
<dbReference type="Pfam" id="PF26156">
    <property type="entry name" value="PARP4_MVP-ID"/>
    <property type="match status" value="2"/>
</dbReference>
<dbReference type="SUPFAM" id="SSF53067">
    <property type="entry name" value="Actin-like ATPase domain"/>
    <property type="match status" value="2"/>
</dbReference>
<dbReference type="EMBL" id="JAKMXF010000066">
    <property type="protein sequence ID" value="KAI6659078.1"/>
    <property type="molecule type" value="Genomic_DNA"/>
</dbReference>
<protein>
    <submittedName>
        <fullName evidence="17">Alpha-cardiac actin</fullName>
    </submittedName>
</protein>
<dbReference type="GO" id="GO:0005737">
    <property type="term" value="C:cytoplasm"/>
    <property type="evidence" value="ECO:0007669"/>
    <property type="project" value="TreeGrafter"/>
</dbReference>
<gene>
    <name evidence="17" type="ORF">LOD99_14754</name>
</gene>
<sequence length="2147" mass="238421">MYMINTSKLNCYRWYLLQVEPWNLLRLELTLSSVKANIEQHLHIQAANLIQQTNSTLALDSNSTQLSVEACEYLSQINQFKKQLQITTDDETCPIVIDIGGWKIGAGFSGDDAPRALFPPVVGRPRYMGVMVGMGQKDKYVGDEAMSKRGILTIKKPFESTVRQPITKRAPSPVRGKAIDSKAQISYGWGGGGSDDDDDDMGFDLFDDFEYSDKPIIPHIPHKRRKQKTIIRPTTAVVTPPTSAVTYTKDDESEDDYDSMVFGLFDDGDADYGECEYTSKPSTKHALSISEIPKENTSKFQLSSPEDFGGLFGDDSDEDASAYSSELKTEYSTSLGFKSYEEPKQDDLDEETQRLLDKMMTDSTKSPSSHQVLKTGKHGSAKIYIPPEPTSMATAPLGSRDKLLPSIRKGMLLKKIEISDMDNELDSSGILLSKYAPPPPPVKRGGKVHGSLSIAPPPLRVATRAAPRGKVHGPPSIAPPPGAVQSASKPYSKSALAPLPPPQAVSTKLHGSMIIPQKNYSDSNIKEESHPQSGKIQLFEKDSHSYLGLDPPSSSDIRSAGCSQLFDNAMPQMQENQNRISRSSINMMRRTDKGSKNQKKESIHFESGSARFCDTRHDEQVRYHRRSSSKTSSNDLDEYKSEQELVEPPDIDTISEEIFSLQSEEGSWEISNLSIIHSFLLMSPEQIETEIEESGVKSLGVSVYKKLLQFIPTLILFMFLHTVYPKSFEMSPSFISWTIIPPRWKPAGDKALSFLRTFNKQNPSLSSRLDLATSWMQYAEKRIKVYPWNPLRLELTLSSIQDYIQRHLYMQAAELIYQTNSSLVKVDLSTDADNTLSQINQLNQQLSTTSLPITPLQSVILNQFLSTHQSCSSPDSSDDETCPIVIDIGGWKIGAGFSGDDTPRALFPPVVGRPRHMGVMVGMGQKDKYVGDEAMSKRGILTLKNPLEPTVRQPITKEVVTRTKSSSEYFVSGMCAMIPSSSSESSLAEPIDPAFIESPLNEYNDETMLRKCLTYDMPVSQGPLFKDLDGGGWGGDYSGRFNTGSVGTIIQPKREIYACIHSLEDTTQLSDYDATAESDNEMGYDLFDDVGGYKPIMRRQSAGSYGMDESLIGEINGSGSDYAPRNEVDDSLIEDINGSPPVSAAAPAMLNRLESLDEREIEIMISEAVPYSSKGTRGSSEDWIYPDNEEGVEGAILKALEENKLDEADEISLQMISSASQFTKKNVLARKKDVYKSDLERAGKQEEILSLPTAPQARSAPLMELDLLLAEPYTCSSLSLVKNLGDDKCNVADEGAIQTVSSINASLKYRSDKSETKTAKLPRLKNKLKSLGVAKGDVSSYARAEEKQKEIIPLPSLPQAPAAPEMEAILHYTKQEDEIFPTLSPAPQIEMGLLDDLYEEGANYGSYELLEDICGYDDDDDYYSGPSIVHRKCFGSSSPIGGLFTVEEREKMMDEFCEDLYDDIEPKSSETEQIVLVPDMNEFCEEVFSLQSEEGSWEISNLSIIHSSLLMSPEQIETEIEESGVKSLGVSVYKKLLQFIPTLLLLMFLHTVYPKSFEMSPSFISWTIIPPRWKPAGDKALSFLRTFNKHNPSLSSRLDLATSWMQGETPRNYDVDSLISEVDVTVNNNERLGGDEDVNVEEYEQQLALHKSYLFSSFDQCLTSPCYSPRSPSYRPTSLCYTPTSPSYSPTSPSYTPTSPSYSPTSPSYTPTSPSYTPTSPSYTPTSPSYTPTSPSYTPTSPSYTPTSPSYTPTSPSYSPTSPSYTPTSPSYTPTSPSYSPTSPSYTPTSPSYTPTSPSYTPTSPSYSPTSPSYSPTSPSYSPTSPSYTPTSPSYTPTSPSYSPTSPSYSPTSPSYSPTSPSYSPTSPRFPSYSPTSPRFPSYSPTSPSYTPTSPSRPSYTPISSSYSHRSPSYSPKFPELTVTNGLSLDINISESINGKELTTFTSARNGRGMKKSEVEHIFWGGEAVKKDVKKGKKYLEITSKTDQTDLQEIISVLRKKSITLKELLTELIKLKDDRNYFKLQDLHFAISTKDFSIIELVNQELIDKGAKSLGTKMYSNIQNFISTLLILYYLHLVYPHYFKMKSTFKGWDVDTNKYNKMFEYNLEYLREFDSKNPGLQSRLELGSSWIEYSMRKYIVIVKNLAN</sequence>
<feature type="region of interest" description="Disordered" evidence="15">
    <location>
        <begin position="577"/>
        <end position="643"/>
    </location>
</feature>
<evidence type="ECO:0000256" key="1">
    <source>
        <dbReference type="ARBA" id="ARBA00004123"/>
    </source>
</evidence>
<dbReference type="InterPro" id="IPR058904">
    <property type="entry name" value="PARP4_MVP-ID"/>
</dbReference>